<dbReference type="EMBL" id="JAIPUX010005289">
    <property type="protein sequence ID" value="KAH0618122.1"/>
    <property type="molecule type" value="Genomic_DNA"/>
</dbReference>
<evidence type="ECO:0000256" key="9">
    <source>
        <dbReference type="PROSITE-ProRule" id="PRU00043"/>
    </source>
</evidence>
<evidence type="ECO:0000256" key="2">
    <source>
        <dbReference type="ARBA" id="ARBA00022692"/>
    </source>
</evidence>
<reference evidence="11 12" key="1">
    <citation type="journal article" date="2022" name="Gigascience">
        <title>A chromosome-level genome assembly and annotation of the desert horned lizard, Phrynosoma platyrhinos, provides insight into chromosomal rearrangements among reptiles.</title>
        <authorList>
            <person name="Koochekian N."/>
            <person name="Ascanio A."/>
            <person name="Farleigh K."/>
            <person name="Card D.C."/>
            <person name="Schield D.R."/>
            <person name="Castoe T.A."/>
            <person name="Jezkova T."/>
        </authorList>
    </citation>
    <scope>NUCLEOTIDE SEQUENCE [LARGE SCALE GENOMIC DNA]</scope>
    <source>
        <strain evidence="11">NK-2021</strain>
    </source>
</reference>
<dbReference type="PANTHER" id="PTHR24028:SF234">
    <property type="entry name" value="PROTOCADHERIN GAMMA-A3"/>
    <property type="match status" value="1"/>
</dbReference>
<dbReference type="Gene3D" id="2.60.40.60">
    <property type="entry name" value="Cadherins"/>
    <property type="match status" value="4"/>
</dbReference>
<feature type="domain" description="Cadherin" evidence="10">
    <location>
        <begin position="82"/>
        <end position="190"/>
    </location>
</feature>
<evidence type="ECO:0000256" key="4">
    <source>
        <dbReference type="ARBA" id="ARBA00022837"/>
    </source>
</evidence>
<dbReference type="Proteomes" id="UP000826234">
    <property type="component" value="Unassembled WGS sequence"/>
</dbReference>
<evidence type="ECO:0000256" key="5">
    <source>
        <dbReference type="ARBA" id="ARBA00022889"/>
    </source>
</evidence>
<evidence type="ECO:0000256" key="6">
    <source>
        <dbReference type="ARBA" id="ARBA00022989"/>
    </source>
</evidence>
<dbReference type="InterPro" id="IPR020894">
    <property type="entry name" value="Cadherin_CS"/>
</dbReference>
<dbReference type="PRINTS" id="PR00205">
    <property type="entry name" value="CADHERIN"/>
</dbReference>
<evidence type="ECO:0000256" key="1">
    <source>
        <dbReference type="ARBA" id="ARBA00004167"/>
    </source>
</evidence>
<gene>
    <name evidence="11" type="ORF">JD844_017108</name>
</gene>
<keyword evidence="4 9" id="KW-0106">Calcium</keyword>
<dbReference type="Pfam" id="PF08266">
    <property type="entry name" value="Cadherin_2"/>
    <property type="match status" value="1"/>
</dbReference>
<dbReference type="PANTHER" id="PTHR24028">
    <property type="entry name" value="CADHERIN-87A"/>
    <property type="match status" value="1"/>
</dbReference>
<comment type="caution">
    <text evidence="11">The sequence shown here is derived from an EMBL/GenBank/DDBJ whole genome shotgun (WGS) entry which is preliminary data.</text>
</comment>
<sequence>MDGKQLSNYGLRIVTSKGMIQYFALNVNSGHLQISERIDREKICGEVEKCMLKLQVLVENKLKIYGIEVEIMDINDNAPQFQTKEWKIEIPETATPTDHFFLPRAHDPDLGIYSIQSYQLTGTNHFSLDIQRGENGVRLAELVLDRPLDREEQPIYDLILTATDGGDPVKSAMVEIHIIVLDINDNAPVFSQSVYEVSVKENIPQGSTLATIRATDLDEGINGEVKYYFQEITKMGSQIFQLNSTTGEIILVGNLDYEESSLYEFEVQAMDGGGLRDRSKCLIFVTDMNDNAPELVMTFAIDSLPENSPTGTTVAILNIQDRDSGRNGQFTCSIPQSLPFQLKKTQDDFYTLVTERSLDREEMAVYNITITATDKGTPALFTSDIISLKVLDTNDNPPIFVKSAYTSYLLENNPRGVCFSIFGVLWVLFECKYGLEIAAENLG</sequence>
<feature type="domain" description="Cadherin" evidence="10">
    <location>
        <begin position="2"/>
        <end position="81"/>
    </location>
</feature>
<evidence type="ECO:0000256" key="3">
    <source>
        <dbReference type="ARBA" id="ARBA00022737"/>
    </source>
</evidence>
<keyword evidence="6" id="KW-1133">Transmembrane helix</keyword>
<dbReference type="InterPro" id="IPR013164">
    <property type="entry name" value="Cadherin_N"/>
</dbReference>
<keyword evidence="7" id="KW-0472">Membrane</keyword>
<evidence type="ECO:0000313" key="11">
    <source>
        <dbReference type="EMBL" id="KAH0618122.1"/>
    </source>
</evidence>
<dbReference type="Pfam" id="PF00028">
    <property type="entry name" value="Cadherin"/>
    <property type="match status" value="3"/>
</dbReference>
<comment type="subcellular location">
    <subcellularLocation>
        <location evidence="1">Membrane</location>
        <topology evidence="1">Single-pass membrane protein</topology>
    </subcellularLocation>
</comment>
<feature type="domain" description="Cadherin" evidence="10">
    <location>
        <begin position="191"/>
        <end position="295"/>
    </location>
</feature>
<evidence type="ECO:0000256" key="7">
    <source>
        <dbReference type="ARBA" id="ARBA00023136"/>
    </source>
</evidence>
<dbReference type="SMART" id="SM00112">
    <property type="entry name" value="CA"/>
    <property type="match status" value="3"/>
</dbReference>
<name>A0ABQ7SLE4_PHRPL</name>
<dbReference type="SUPFAM" id="SSF49313">
    <property type="entry name" value="Cadherin-like"/>
    <property type="match status" value="3"/>
</dbReference>
<protein>
    <recommendedName>
        <fullName evidence="10">Cadherin domain-containing protein</fullName>
    </recommendedName>
</protein>
<accession>A0ABQ7SLE4</accession>
<evidence type="ECO:0000313" key="12">
    <source>
        <dbReference type="Proteomes" id="UP000826234"/>
    </source>
</evidence>
<feature type="domain" description="Cadherin" evidence="10">
    <location>
        <begin position="303"/>
        <end position="400"/>
    </location>
</feature>
<dbReference type="PROSITE" id="PS00232">
    <property type="entry name" value="CADHERIN_1"/>
    <property type="match status" value="2"/>
</dbReference>
<dbReference type="InterPro" id="IPR050174">
    <property type="entry name" value="Protocadherin/Cadherin-CA"/>
</dbReference>
<keyword evidence="2" id="KW-0812">Transmembrane</keyword>
<organism evidence="11 12">
    <name type="scientific">Phrynosoma platyrhinos</name>
    <name type="common">Desert horned lizard</name>
    <dbReference type="NCBI Taxonomy" id="52577"/>
    <lineage>
        <taxon>Eukaryota</taxon>
        <taxon>Metazoa</taxon>
        <taxon>Chordata</taxon>
        <taxon>Craniata</taxon>
        <taxon>Vertebrata</taxon>
        <taxon>Euteleostomi</taxon>
        <taxon>Lepidosauria</taxon>
        <taxon>Squamata</taxon>
        <taxon>Bifurcata</taxon>
        <taxon>Unidentata</taxon>
        <taxon>Episquamata</taxon>
        <taxon>Toxicofera</taxon>
        <taxon>Iguania</taxon>
        <taxon>Phrynosomatidae</taxon>
        <taxon>Phrynosomatinae</taxon>
        <taxon>Phrynosoma</taxon>
    </lineage>
</organism>
<dbReference type="InterPro" id="IPR015919">
    <property type="entry name" value="Cadherin-like_sf"/>
</dbReference>
<keyword evidence="12" id="KW-1185">Reference proteome</keyword>
<dbReference type="InterPro" id="IPR002126">
    <property type="entry name" value="Cadherin-like_dom"/>
</dbReference>
<keyword evidence="8" id="KW-0325">Glycoprotein</keyword>
<keyword evidence="3" id="KW-0677">Repeat</keyword>
<dbReference type="PROSITE" id="PS50268">
    <property type="entry name" value="CADHERIN_2"/>
    <property type="match status" value="4"/>
</dbReference>
<proteinExistence type="predicted"/>
<dbReference type="CDD" id="cd11304">
    <property type="entry name" value="Cadherin_repeat"/>
    <property type="match status" value="4"/>
</dbReference>
<evidence type="ECO:0000256" key="8">
    <source>
        <dbReference type="ARBA" id="ARBA00023180"/>
    </source>
</evidence>
<keyword evidence="5" id="KW-0130">Cell adhesion</keyword>
<evidence type="ECO:0000259" key="10">
    <source>
        <dbReference type="PROSITE" id="PS50268"/>
    </source>
</evidence>
<dbReference type="PROSITE" id="PS50007">
    <property type="entry name" value="PIPLC_X_DOMAIN"/>
    <property type="match status" value="1"/>
</dbReference>